<feature type="domain" description="WIBG Mago-binding" evidence="4">
    <location>
        <begin position="11"/>
        <end position="37"/>
    </location>
</feature>
<protein>
    <recommendedName>
        <fullName evidence="4">WIBG Mago-binding domain-containing protein</fullName>
    </recommendedName>
</protein>
<dbReference type="Proteomes" id="UP000887567">
    <property type="component" value="Unplaced"/>
</dbReference>
<dbReference type="OMA" id="IPGCADS"/>
<dbReference type="InterPro" id="IPR036348">
    <property type="entry name" value="WIBG_N_sf"/>
</dbReference>
<dbReference type="GO" id="GO:0035145">
    <property type="term" value="C:exon-exon junction complex"/>
    <property type="evidence" value="ECO:0007669"/>
    <property type="project" value="TreeGrafter"/>
</dbReference>
<dbReference type="PANTHER" id="PTHR22959">
    <property type="entry name" value="PYM PROTEIN"/>
    <property type="match status" value="1"/>
</dbReference>
<feature type="compositionally biased region" description="Basic residues" evidence="3">
    <location>
        <begin position="70"/>
        <end position="82"/>
    </location>
</feature>
<dbReference type="InterPro" id="IPR015362">
    <property type="entry name" value="WIBG_mago-bd"/>
</dbReference>
<proteinExistence type="inferred from homology"/>
<dbReference type="Pfam" id="PF09282">
    <property type="entry name" value="Mago-bind"/>
    <property type="match status" value="1"/>
</dbReference>
<organism evidence="5 6">
    <name type="scientific">Exaiptasia diaphana</name>
    <name type="common">Tropical sea anemone</name>
    <name type="synonym">Aiptasia pulchella</name>
    <dbReference type="NCBI Taxonomy" id="2652724"/>
    <lineage>
        <taxon>Eukaryota</taxon>
        <taxon>Metazoa</taxon>
        <taxon>Cnidaria</taxon>
        <taxon>Anthozoa</taxon>
        <taxon>Hexacorallia</taxon>
        <taxon>Actiniaria</taxon>
        <taxon>Aiptasiidae</taxon>
        <taxon>Exaiptasia</taxon>
    </lineage>
</organism>
<keyword evidence="2" id="KW-0175">Coiled coil</keyword>
<evidence type="ECO:0000256" key="2">
    <source>
        <dbReference type="SAM" id="Coils"/>
    </source>
</evidence>
<feature type="compositionally biased region" description="Basic and acidic residues" evidence="3">
    <location>
        <begin position="1"/>
        <end position="25"/>
    </location>
</feature>
<evidence type="ECO:0000313" key="5">
    <source>
        <dbReference type="EnsemblMetazoa" id="XP_020916229.1"/>
    </source>
</evidence>
<dbReference type="InterPro" id="IPR039333">
    <property type="entry name" value="PYM1"/>
</dbReference>
<evidence type="ECO:0000256" key="3">
    <source>
        <dbReference type="SAM" id="MobiDB-lite"/>
    </source>
</evidence>
<accession>A0A913Y9E5</accession>
<feature type="coiled-coil region" evidence="2">
    <location>
        <begin position="120"/>
        <end position="150"/>
    </location>
</feature>
<dbReference type="RefSeq" id="XP_020916229.1">
    <property type="nucleotide sequence ID" value="XM_021060570.2"/>
</dbReference>
<dbReference type="SMART" id="SM01273">
    <property type="entry name" value="Mago-bind"/>
    <property type="match status" value="1"/>
</dbReference>
<keyword evidence="6" id="KW-1185">Reference proteome</keyword>
<name>A0A913Y9E5_EXADI</name>
<dbReference type="KEGG" id="epa:110253623"/>
<feature type="region of interest" description="Disordered" evidence="3">
    <location>
        <begin position="1"/>
        <end position="26"/>
    </location>
</feature>
<dbReference type="GeneID" id="110253623"/>
<dbReference type="GO" id="GO:0003723">
    <property type="term" value="F:RNA binding"/>
    <property type="evidence" value="ECO:0007669"/>
    <property type="project" value="TreeGrafter"/>
</dbReference>
<dbReference type="OrthoDB" id="21625at2759"/>
<comment type="similarity">
    <text evidence="1">Belongs to the pym family.</text>
</comment>
<evidence type="ECO:0000313" key="6">
    <source>
        <dbReference type="Proteomes" id="UP000887567"/>
    </source>
</evidence>
<feature type="compositionally biased region" description="Polar residues" evidence="3">
    <location>
        <begin position="103"/>
        <end position="119"/>
    </location>
</feature>
<sequence length="179" mass="20760">MAEAREEKSDKESWIPATRRPDGTWRKARRVKEGYVPQDEVEKYESKGKKWVNSGPQLPPGLHVDEQKSSKNHKKHDRKKKKKDNEQNQGSLDRVNKAVEEISLNTSESRASNLYTSDPNEVKQKKLKNLKKKLRQIEELQSKIDSGEVTKPEANQLEKLAKRTEFEEEIRALEKDLGL</sequence>
<dbReference type="PANTHER" id="PTHR22959:SF0">
    <property type="entry name" value="PARTNER OF Y14 AND MAGO"/>
    <property type="match status" value="1"/>
</dbReference>
<dbReference type="EnsemblMetazoa" id="XM_021060570.2">
    <property type="protein sequence ID" value="XP_020916229.1"/>
    <property type="gene ID" value="LOC110253623"/>
</dbReference>
<evidence type="ECO:0000259" key="4">
    <source>
        <dbReference type="SMART" id="SM01273"/>
    </source>
</evidence>
<reference evidence="5" key="1">
    <citation type="submission" date="2022-11" db="UniProtKB">
        <authorList>
            <consortium name="EnsemblMetazoa"/>
        </authorList>
    </citation>
    <scope>IDENTIFICATION</scope>
</reference>
<dbReference type="GO" id="GO:0005737">
    <property type="term" value="C:cytoplasm"/>
    <property type="evidence" value="ECO:0007669"/>
    <property type="project" value="TreeGrafter"/>
</dbReference>
<evidence type="ECO:0000256" key="1">
    <source>
        <dbReference type="ARBA" id="ARBA00009394"/>
    </source>
</evidence>
<feature type="region of interest" description="Disordered" evidence="3">
    <location>
        <begin position="39"/>
        <end position="120"/>
    </location>
</feature>
<dbReference type="AlphaFoldDB" id="A0A913Y9E5"/>
<dbReference type="SUPFAM" id="SSF101931">
    <property type="entry name" value="Pym (Within the bgcn gene intron protein, WIBG), N-terminal domain"/>
    <property type="match status" value="1"/>
</dbReference>
<dbReference type="GO" id="GO:1903259">
    <property type="term" value="P:exon-exon junction complex disassembly"/>
    <property type="evidence" value="ECO:0007669"/>
    <property type="project" value="InterPro"/>
</dbReference>